<keyword evidence="3" id="KW-1185">Reference proteome</keyword>
<feature type="domain" description="ParB/Spo0J HTH" evidence="1">
    <location>
        <begin position="1"/>
        <end position="64"/>
    </location>
</feature>
<evidence type="ECO:0000313" key="2">
    <source>
        <dbReference type="EMBL" id="SNQ60861.1"/>
    </source>
</evidence>
<dbReference type="Gene3D" id="1.10.10.2830">
    <property type="match status" value="1"/>
</dbReference>
<reference evidence="3" key="1">
    <citation type="submission" date="2017-06" db="EMBL/GenBank/DDBJ databases">
        <authorList>
            <person name="Cremers G."/>
        </authorList>
    </citation>
    <scope>NUCLEOTIDE SEQUENCE [LARGE SCALE GENOMIC DNA]</scope>
</reference>
<dbReference type="OrthoDB" id="321952at28890"/>
<protein>
    <recommendedName>
        <fullName evidence="1">ParB/Spo0J HTH domain-containing protein</fullName>
    </recommendedName>
</protein>
<organism evidence="2 3">
    <name type="scientific">Candidatus Methanoperedens nitratireducens</name>
    <dbReference type="NCBI Taxonomy" id="1392998"/>
    <lineage>
        <taxon>Archaea</taxon>
        <taxon>Methanobacteriati</taxon>
        <taxon>Methanobacteriota</taxon>
        <taxon>Stenosarchaea group</taxon>
        <taxon>Methanomicrobia</taxon>
        <taxon>Methanosarcinales</taxon>
        <taxon>ANME-2 cluster</taxon>
        <taxon>Candidatus Methanoperedentaceae</taxon>
        <taxon>Candidatus Methanoperedens</taxon>
    </lineage>
</organism>
<dbReference type="AlphaFoldDB" id="A0A284VNK6"/>
<gene>
    <name evidence="2" type="ORF">MNV_2060003</name>
</gene>
<dbReference type="SUPFAM" id="SSF109709">
    <property type="entry name" value="KorB DNA-binding domain-like"/>
    <property type="match status" value="1"/>
</dbReference>
<dbReference type="Proteomes" id="UP000218615">
    <property type="component" value="Unassembled WGS sequence"/>
</dbReference>
<dbReference type="InterPro" id="IPR041468">
    <property type="entry name" value="HTH_ParB/Spo0J"/>
</dbReference>
<name>A0A284VNK6_9EURY</name>
<sequence length="352" mass="39910">MEEAQGIKQVLDDGVITQTELAKKMGKSQAYVANRIRLLDAPQELKDLIISQEISPAHVQILLPFVGYPVFEDIMKELKGHFDAKREVSVVNLETQIIPRVFYQGKNVADLNGFSYDIRKLEEFFDKSQCVCTDRIKVRGYYDGSGKRDFCLNKDCFSVKLAAAQTAYDLAKEKEKEELVTKKIVDTDKLDYGMYRTLRPVDTPTDLQRWDQTPCSSCDSCKKGKDKSLVCLDVACYDKKEKAYNKEQNGLKKEESLKAWQICDERLKGVTGVDIKVLRSLLSKLANGMMGGSLDGAFTCWPGVEGEDEYDISKIPDEDIPKAFFRFILADRFEYSDPTVESMNKSLEELGV</sequence>
<evidence type="ECO:0000313" key="3">
    <source>
        <dbReference type="Proteomes" id="UP000218615"/>
    </source>
</evidence>
<dbReference type="RefSeq" id="WP_096205370.1">
    <property type="nucleotide sequence ID" value="NZ_FZMP01000120.1"/>
</dbReference>
<proteinExistence type="predicted"/>
<dbReference type="Pfam" id="PF17762">
    <property type="entry name" value="HTH_ParB"/>
    <property type="match status" value="1"/>
</dbReference>
<evidence type="ECO:0000259" key="1">
    <source>
        <dbReference type="Pfam" id="PF17762"/>
    </source>
</evidence>
<accession>A0A284VNK6</accession>
<dbReference type="EMBL" id="FZMP01000120">
    <property type="protein sequence ID" value="SNQ60861.1"/>
    <property type="molecule type" value="Genomic_DNA"/>
</dbReference>